<name>A0ABQ7JQL3_9FUNG</name>
<evidence type="ECO:0000313" key="2">
    <source>
        <dbReference type="Proteomes" id="UP001194696"/>
    </source>
</evidence>
<organism evidence="1 2">
    <name type="scientific">Linnemannia gamsii</name>
    <dbReference type="NCBI Taxonomy" id="64522"/>
    <lineage>
        <taxon>Eukaryota</taxon>
        <taxon>Fungi</taxon>
        <taxon>Fungi incertae sedis</taxon>
        <taxon>Mucoromycota</taxon>
        <taxon>Mortierellomycotina</taxon>
        <taxon>Mortierellomycetes</taxon>
        <taxon>Mortierellales</taxon>
        <taxon>Mortierellaceae</taxon>
        <taxon>Linnemannia</taxon>
    </lineage>
</organism>
<dbReference type="EMBL" id="JAAAIM010000978">
    <property type="protein sequence ID" value="KAG0282933.1"/>
    <property type="molecule type" value="Genomic_DNA"/>
</dbReference>
<proteinExistence type="predicted"/>
<comment type="caution">
    <text evidence="1">The sequence shown here is derived from an EMBL/GenBank/DDBJ whole genome shotgun (WGS) entry which is preliminary data.</text>
</comment>
<accession>A0ABQ7JQL3</accession>
<gene>
    <name evidence="1" type="ORF">BGZ96_012676</name>
</gene>
<reference evidence="1 2" key="1">
    <citation type="journal article" date="2020" name="Fungal Divers.">
        <title>Resolving the Mortierellaceae phylogeny through synthesis of multi-gene phylogenetics and phylogenomics.</title>
        <authorList>
            <person name="Vandepol N."/>
            <person name="Liber J."/>
            <person name="Desiro A."/>
            <person name="Na H."/>
            <person name="Kennedy M."/>
            <person name="Barry K."/>
            <person name="Grigoriev I.V."/>
            <person name="Miller A.N."/>
            <person name="O'Donnell K."/>
            <person name="Stajich J.E."/>
            <person name="Bonito G."/>
        </authorList>
    </citation>
    <scope>NUCLEOTIDE SEQUENCE [LARGE SCALE GENOMIC DNA]</scope>
    <source>
        <strain evidence="1 2">AD045</strain>
    </source>
</reference>
<keyword evidence="2" id="KW-1185">Reference proteome</keyword>
<evidence type="ECO:0000313" key="1">
    <source>
        <dbReference type="EMBL" id="KAG0282933.1"/>
    </source>
</evidence>
<protein>
    <submittedName>
        <fullName evidence="1">Uncharacterized protein</fullName>
    </submittedName>
</protein>
<dbReference type="Proteomes" id="UP001194696">
    <property type="component" value="Unassembled WGS sequence"/>
</dbReference>
<sequence length="51" mass="5501">MKALALLKGITRDLGQDNDDLKDEHGETTPALAAIVFVLHNSNTLQPSLSK</sequence>